<evidence type="ECO:0000259" key="3">
    <source>
        <dbReference type="Pfam" id="PF13525"/>
    </source>
</evidence>
<dbReference type="SUPFAM" id="SSF101898">
    <property type="entry name" value="NHL repeat"/>
    <property type="match status" value="1"/>
</dbReference>
<dbReference type="Gene3D" id="1.25.40.10">
    <property type="entry name" value="Tetratricopeptide repeat domain"/>
    <property type="match status" value="1"/>
</dbReference>
<keyword evidence="5" id="KW-1185">Reference proteome</keyword>
<dbReference type="InterPro" id="IPR011990">
    <property type="entry name" value="TPR-like_helical_dom_sf"/>
</dbReference>
<dbReference type="InterPro" id="IPR011042">
    <property type="entry name" value="6-blade_b-propeller_TolB-like"/>
</dbReference>
<sequence>MKLLMALLLIANFTTSTDLRIYESGMAFLLNKNYSEAIKEFQTLVEQYPQSEKADEALLEIGKYYYLIGEKDKALKYFDRVINDYKSSNSYDNALYYKGMIMLDNQDIDSAYGILSKIKAGIPDSEILDKVYYKLGEICGLKGNYKQGLYFLSKVYMRFPESEVFDESMELASYFYYKLNNPGEGLKMLSFITLENIKDNNVPFLTTNLLRFYLNKKYKIHRTYYQISKPGVIITDKRGTLYAYSKKEDAFYLITKGKMRKFSTPSEVTSIFYSKRFGFYYSTSNRVFNKTEGISKSFTDGGEPLSNIVSIAIDYFGNYLIYDKDKAVVYKFDKTGKLLKKIVAPADYIKIRKDGKIFIVRDSRNVIDVRDFEGKLIKTFANYSKIVDLDFDNYDNIYMLVDKGKTLVILKEDFSLFQKIDIYNLLGGKFYHMTVDGDGTIFLADKSSSIVRFN</sequence>
<dbReference type="PROSITE" id="PS50005">
    <property type="entry name" value="TPR"/>
    <property type="match status" value="1"/>
</dbReference>
<dbReference type="RefSeq" id="WP_201328219.1">
    <property type="nucleotide sequence ID" value="NZ_AP017470.1"/>
</dbReference>
<evidence type="ECO:0000256" key="2">
    <source>
        <dbReference type="PROSITE-ProRule" id="PRU00339"/>
    </source>
</evidence>
<organism evidence="4 5">
    <name type="scientific">Thermotomaculum hydrothermale</name>
    <dbReference type="NCBI Taxonomy" id="981385"/>
    <lineage>
        <taxon>Bacteria</taxon>
        <taxon>Pseudomonadati</taxon>
        <taxon>Acidobacteriota</taxon>
        <taxon>Holophagae</taxon>
        <taxon>Thermotomaculales</taxon>
        <taxon>Thermotomaculaceae</taxon>
        <taxon>Thermotomaculum</taxon>
    </lineage>
</organism>
<dbReference type="Proteomes" id="UP000595564">
    <property type="component" value="Chromosome"/>
</dbReference>
<reference evidence="4 5" key="1">
    <citation type="journal article" date="2012" name="Extremophiles">
        <title>Thermotomaculum hydrothermale gen. nov., sp. nov., a novel heterotrophic thermophile within the phylum Acidobacteria from a deep-sea hydrothermal vent chimney in the Southern Okinawa Trough.</title>
        <authorList>
            <person name="Izumi H."/>
            <person name="Nunoura T."/>
            <person name="Miyazaki M."/>
            <person name="Mino S."/>
            <person name="Toki T."/>
            <person name="Takai K."/>
            <person name="Sako Y."/>
            <person name="Sawabe T."/>
            <person name="Nakagawa S."/>
        </authorList>
    </citation>
    <scope>NUCLEOTIDE SEQUENCE [LARGE SCALE GENOMIC DNA]</scope>
    <source>
        <strain evidence="4 5">AC55</strain>
    </source>
</reference>
<dbReference type="SMART" id="SM00028">
    <property type="entry name" value="TPR"/>
    <property type="match status" value="3"/>
</dbReference>
<dbReference type="AlphaFoldDB" id="A0A7R6SXT5"/>
<dbReference type="InterPro" id="IPR039565">
    <property type="entry name" value="BamD-like"/>
</dbReference>
<protein>
    <recommendedName>
        <fullName evidence="3">Outer membrane lipoprotein BamD-like domain-containing protein</fullName>
    </recommendedName>
</protein>
<dbReference type="InterPro" id="IPR019734">
    <property type="entry name" value="TPR_rpt"/>
</dbReference>
<keyword evidence="2" id="KW-0802">TPR repeat</keyword>
<dbReference type="Pfam" id="PF13525">
    <property type="entry name" value="YfiO"/>
    <property type="match status" value="1"/>
</dbReference>
<accession>A0A7R6SXT5</accession>
<keyword evidence="1" id="KW-0732">Signal</keyword>
<feature type="repeat" description="TPR" evidence="2">
    <location>
        <begin position="55"/>
        <end position="88"/>
    </location>
</feature>
<feature type="domain" description="Outer membrane lipoprotein BamD-like" evidence="3">
    <location>
        <begin position="19"/>
        <end position="105"/>
    </location>
</feature>
<dbReference type="SUPFAM" id="SSF48452">
    <property type="entry name" value="TPR-like"/>
    <property type="match status" value="1"/>
</dbReference>
<gene>
    <name evidence="4" type="ORF">TTHT_0261</name>
</gene>
<dbReference type="Gene3D" id="2.120.10.30">
    <property type="entry name" value="TolB, C-terminal domain"/>
    <property type="match status" value="1"/>
</dbReference>
<dbReference type="EMBL" id="AP017470">
    <property type="protein sequence ID" value="BBB31885.1"/>
    <property type="molecule type" value="Genomic_DNA"/>
</dbReference>
<dbReference type="KEGG" id="thyd:TTHT_0261"/>
<name>A0A7R6SXT5_9BACT</name>
<evidence type="ECO:0000313" key="4">
    <source>
        <dbReference type="EMBL" id="BBB31885.1"/>
    </source>
</evidence>
<proteinExistence type="predicted"/>
<evidence type="ECO:0000256" key="1">
    <source>
        <dbReference type="ARBA" id="ARBA00022729"/>
    </source>
</evidence>
<evidence type="ECO:0000313" key="5">
    <source>
        <dbReference type="Proteomes" id="UP000595564"/>
    </source>
</evidence>